<keyword evidence="4" id="KW-0408">Iron</keyword>
<proteinExistence type="predicted"/>
<keyword evidence="7" id="KW-0808">Transferase</keyword>
<dbReference type="OrthoDB" id="2990459at2"/>
<dbReference type="GO" id="GO:0051539">
    <property type="term" value="F:4 iron, 4 sulfur cluster binding"/>
    <property type="evidence" value="ECO:0007669"/>
    <property type="project" value="UniProtKB-KW"/>
</dbReference>
<name>A0A369BCN2_9FIRM</name>
<dbReference type="InterPro" id="IPR034466">
    <property type="entry name" value="Methyltransferase_Class_B"/>
</dbReference>
<dbReference type="GO" id="GO:0046872">
    <property type="term" value="F:metal ion binding"/>
    <property type="evidence" value="ECO:0007669"/>
    <property type="project" value="UniProtKB-KW"/>
</dbReference>
<evidence type="ECO:0000313" key="8">
    <source>
        <dbReference type="Proteomes" id="UP000253034"/>
    </source>
</evidence>
<organism evidence="7 8">
    <name type="scientific">Anaerobacterium chartisolvens</name>
    <dbReference type="NCBI Taxonomy" id="1297424"/>
    <lineage>
        <taxon>Bacteria</taxon>
        <taxon>Bacillati</taxon>
        <taxon>Bacillota</taxon>
        <taxon>Clostridia</taxon>
        <taxon>Eubacteriales</taxon>
        <taxon>Oscillospiraceae</taxon>
        <taxon>Anaerobacterium</taxon>
    </lineage>
</organism>
<comment type="cofactor">
    <cofactor evidence="1">
        <name>[4Fe-4S] cluster</name>
        <dbReference type="ChEBI" id="CHEBI:49883"/>
    </cofactor>
</comment>
<keyword evidence="2" id="KW-0949">S-adenosyl-L-methionine</keyword>
<comment type="caution">
    <text evidence="7">The sequence shown here is derived from an EMBL/GenBank/DDBJ whole genome shotgun (WGS) entry which is preliminary data.</text>
</comment>
<dbReference type="PANTHER" id="PTHR43409">
    <property type="entry name" value="ANAEROBIC MAGNESIUM-PROTOPORPHYRIN IX MONOMETHYL ESTER CYCLASE-RELATED"/>
    <property type="match status" value="1"/>
</dbReference>
<dbReference type="SUPFAM" id="SSF102114">
    <property type="entry name" value="Radical SAM enzymes"/>
    <property type="match status" value="1"/>
</dbReference>
<feature type="domain" description="Radical SAM core" evidence="6">
    <location>
        <begin position="236"/>
        <end position="457"/>
    </location>
</feature>
<evidence type="ECO:0000256" key="1">
    <source>
        <dbReference type="ARBA" id="ARBA00001966"/>
    </source>
</evidence>
<dbReference type="AlphaFoldDB" id="A0A369BCN2"/>
<keyword evidence="7" id="KW-0489">Methyltransferase</keyword>
<keyword evidence="3" id="KW-0479">Metal-binding</keyword>
<reference evidence="7 8" key="1">
    <citation type="submission" date="2018-07" db="EMBL/GenBank/DDBJ databases">
        <title>Genomic Encyclopedia of Type Strains, Phase IV (KMG-IV): sequencing the most valuable type-strain genomes for metagenomic binning, comparative biology and taxonomic classification.</title>
        <authorList>
            <person name="Goeker M."/>
        </authorList>
    </citation>
    <scope>NUCLEOTIDE SEQUENCE [LARGE SCALE GENOMIC DNA]</scope>
    <source>
        <strain evidence="7 8">DSM 27016</strain>
    </source>
</reference>
<evidence type="ECO:0000313" key="7">
    <source>
        <dbReference type="EMBL" id="RCX18358.1"/>
    </source>
</evidence>
<dbReference type="EMBL" id="QPJT01000005">
    <property type="protein sequence ID" value="RCX18358.1"/>
    <property type="molecule type" value="Genomic_DNA"/>
</dbReference>
<dbReference type="InterPro" id="IPR023404">
    <property type="entry name" value="rSAM_horseshoe"/>
</dbReference>
<dbReference type="Gene3D" id="3.80.30.20">
    <property type="entry name" value="tm_1862 like domain"/>
    <property type="match status" value="1"/>
</dbReference>
<dbReference type="SFLD" id="SFLDG01123">
    <property type="entry name" value="methyltransferase_(Class_B)"/>
    <property type="match status" value="1"/>
</dbReference>
<dbReference type="InterPro" id="IPR006638">
    <property type="entry name" value="Elp3/MiaA/NifB-like_rSAM"/>
</dbReference>
<keyword evidence="8" id="KW-1185">Reference proteome</keyword>
<gene>
    <name evidence="7" type="ORF">DFR58_105122</name>
</gene>
<sequence length="534" mass="61764">MNMMTDCLFIGHNEMDFTQYSNVVYDLGKDSPAYRDLRLNFIWHEQKRHTVTDIFNRYSNESMQFKIGDVLSTAISYLGTYLHRRGLTFDYINDFQAEKEELKNKLLAGNIRTIGITTTLYTVPTPILEICRFIRQYNKEARIIIGGPFVLNLHFISQDVKPLHNLLRSSKADALLTNPQGEAALVRVIQAFKNYESLDGIPNVTYWKNGVPATNKFEPEDNKLDENTVDWGLFGDRIGKFAGVRTCISCAFDCYFCGFNQRAGRLRTASLEAIERELDTLESIGTVKTVNFVDGTFNYPHDHFKDFLKMMTRKKYSFKWNSYLRCQFMDEETVKMMEESGCEGVYLGIESANQKVLNNMRKGVSLDQYKKGVSLLKKTGIIVHANFILGYVGETKETMKDTVNFINDYAPDFYRMQMWYLDAGTPIYKDREKYNIKGSNFMWSHDTMTSSEVCDYLDDIILNQIKSSIWLPVHNFNFHNLFRLIHMGMDVEDVKGFLRAFNEGIKEGIKYPGSTGISSEIIEEMKKHITKINR</sequence>
<evidence type="ECO:0000256" key="3">
    <source>
        <dbReference type="ARBA" id="ARBA00022723"/>
    </source>
</evidence>
<dbReference type="RefSeq" id="WP_114296904.1">
    <property type="nucleotide sequence ID" value="NZ_QPJT01000005.1"/>
</dbReference>
<dbReference type="GO" id="GO:0008168">
    <property type="term" value="F:methyltransferase activity"/>
    <property type="evidence" value="ECO:0007669"/>
    <property type="project" value="UniProtKB-KW"/>
</dbReference>
<dbReference type="SFLD" id="SFLDG01082">
    <property type="entry name" value="B12-binding_domain_containing"/>
    <property type="match status" value="1"/>
</dbReference>
<dbReference type="InterPro" id="IPR007197">
    <property type="entry name" value="rSAM"/>
</dbReference>
<dbReference type="CDD" id="cd01335">
    <property type="entry name" value="Radical_SAM"/>
    <property type="match status" value="1"/>
</dbReference>
<keyword evidence="5" id="KW-0411">Iron-sulfur</keyword>
<evidence type="ECO:0000256" key="5">
    <source>
        <dbReference type="ARBA" id="ARBA00023014"/>
    </source>
</evidence>
<dbReference type="PROSITE" id="PS51918">
    <property type="entry name" value="RADICAL_SAM"/>
    <property type="match status" value="1"/>
</dbReference>
<accession>A0A369BCN2</accession>
<evidence type="ECO:0000256" key="2">
    <source>
        <dbReference type="ARBA" id="ARBA00022691"/>
    </source>
</evidence>
<dbReference type="GO" id="GO:0032259">
    <property type="term" value="P:methylation"/>
    <property type="evidence" value="ECO:0007669"/>
    <property type="project" value="UniProtKB-KW"/>
</dbReference>
<dbReference type="Proteomes" id="UP000253034">
    <property type="component" value="Unassembled WGS sequence"/>
</dbReference>
<dbReference type="SMART" id="SM00729">
    <property type="entry name" value="Elp3"/>
    <property type="match status" value="1"/>
</dbReference>
<dbReference type="SFLD" id="SFLDS00029">
    <property type="entry name" value="Radical_SAM"/>
    <property type="match status" value="1"/>
</dbReference>
<dbReference type="InterPro" id="IPR051198">
    <property type="entry name" value="BchE-like"/>
</dbReference>
<evidence type="ECO:0000256" key="4">
    <source>
        <dbReference type="ARBA" id="ARBA00023004"/>
    </source>
</evidence>
<dbReference type="Pfam" id="PF04055">
    <property type="entry name" value="Radical_SAM"/>
    <property type="match status" value="1"/>
</dbReference>
<evidence type="ECO:0000259" key="6">
    <source>
        <dbReference type="PROSITE" id="PS51918"/>
    </source>
</evidence>
<protein>
    <submittedName>
        <fullName evidence="7">Radical SAM PhpK family P-methyltransferase</fullName>
    </submittedName>
</protein>
<dbReference type="InterPro" id="IPR058240">
    <property type="entry name" value="rSAM_sf"/>
</dbReference>